<dbReference type="SUPFAM" id="SSF51556">
    <property type="entry name" value="Metallo-dependent hydrolases"/>
    <property type="match status" value="1"/>
</dbReference>
<dbReference type="Gene3D" id="2.30.40.10">
    <property type="entry name" value="Urease, subunit C, domain 1"/>
    <property type="match status" value="1"/>
</dbReference>
<reference evidence="3 4" key="1">
    <citation type="submission" date="2016-11" db="EMBL/GenBank/DDBJ databases">
        <authorList>
            <person name="Varghese N."/>
            <person name="Submissions S."/>
        </authorList>
    </citation>
    <scope>NUCLEOTIDE SEQUENCE [LARGE SCALE GENOMIC DNA]</scope>
    <source>
        <strain evidence="3 4">CGMCC 1.12174</strain>
        <strain evidence="2 5">DSM 26351</strain>
    </source>
</reference>
<dbReference type="SUPFAM" id="SSF51338">
    <property type="entry name" value="Composite domain of metallo-dependent hydrolases"/>
    <property type="match status" value="1"/>
</dbReference>
<dbReference type="PANTHER" id="PTHR11647">
    <property type="entry name" value="HYDRANTOINASE/DIHYDROPYRIMIDINASE FAMILY MEMBER"/>
    <property type="match status" value="1"/>
</dbReference>
<gene>
    <name evidence="2" type="ORF">SAMN04487891_102139</name>
    <name evidence="3" type="ORF">SAMN05216293_0816</name>
</gene>
<evidence type="ECO:0000313" key="5">
    <source>
        <dbReference type="Proteomes" id="UP000198940"/>
    </source>
</evidence>
<dbReference type="InterPro" id="IPR011059">
    <property type="entry name" value="Metal-dep_hydrolase_composite"/>
</dbReference>
<evidence type="ECO:0000259" key="1">
    <source>
        <dbReference type="Pfam" id="PF07969"/>
    </source>
</evidence>
<dbReference type="InterPro" id="IPR050378">
    <property type="entry name" value="Metallo-dep_Hydrolases_sf"/>
</dbReference>
<dbReference type="STRING" id="1055723.SAMN05216293_0816"/>
<dbReference type="InterPro" id="IPR032466">
    <property type="entry name" value="Metal_Hydrolase"/>
</dbReference>
<protein>
    <submittedName>
        <fullName evidence="3">N-acyl-D-aspartate/D-glutamate deacylase</fullName>
    </submittedName>
</protein>
<dbReference type="PANTHER" id="PTHR11647:SF1">
    <property type="entry name" value="COLLAPSIN RESPONSE MEDIATOR PROTEIN"/>
    <property type="match status" value="1"/>
</dbReference>
<keyword evidence="5" id="KW-1185">Reference proteome</keyword>
<feature type="domain" description="Amidohydrolase 3" evidence="1">
    <location>
        <begin position="69"/>
        <end position="498"/>
    </location>
</feature>
<dbReference type="Proteomes" id="UP000198940">
    <property type="component" value="Unassembled WGS sequence"/>
</dbReference>
<dbReference type="PROSITE" id="PS51257">
    <property type="entry name" value="PROKAR_LIPOPROTEIN"/>
    <property type="match status" value="1"/>
</dbReference>
<evidence type="ECO:0000313" key="4">
    <source>
        <dbReference type="Proteomes" id="UP000184031"/>
    </source>
</evidence>
<dbReference type="RefSeq" id="WP_072877173.1">
    <property type="nucleotide sequence ID" value="NZ_FOKU01000002.1"/>
</dbReference>
<dbReference type="Gene3D" id="3.20.20.140">
    <property type="entry name" value="Metal-dependent hydrolases"/>
    <property type="match status" value="2"/>
</dbReference>
<dbReference type="EMBL" id="FRAT01000002">
    <property type="protein sequence ID" value="SHK33457.1"/>
    <property type="molecule type" value="Genomic_DNA"/>
</dbReference>
<dbReference type="Proteomes" id="UP000184031">
    <property type="component" value="Unassembled WGS sequence"/>
</dbReference>
<dbReference type="AlphaFoldDB" id="A0A1M6RM82"/>
<dbReference type="OrthoDB" id="9775607at2"/>
<organism evidence="3 4">
    <name type="scientific">Flagellimonas taeanensis</name>
    <dbReference type="NCBI Taxonomy" id="1005926"/>
    <lineage>
        <taxon>Bacteria</taxon>
        <taxon>Pseudomonadati</taxon>
        <taxon>Bacteroidota</taxon>
        <taxon>Flavobacteriia</taxon>
        <taxon>Flavobacteriales</taxon>
        <taxon>Flavobacteriaceae</taxon>
        <taxon>Flagellimonas</taxon>
    </lineage>
</organism>
<name>A0A1M6RM82_9FLAO</name>
<sequence>MKHKIIILLILFLGLGSCKKDRMEVDILIKNGTVYNGVDSIPGTLTLGLVGDKIAYVGTGKHMDFSANRIIDAEGMIVSPGFIDPHTHADRELKDPKESHNKPFLFQGVTTVVVGNDGSSDYPLAKYEQMYKSNGVGTNVAFLVGQGTIREKVMGQSDREATDVEILKMMELVQQEMDAGALGMSTGLFYAPGSYASTEEVIALAKVVRQNHGIYDTHLRDEGAYSIGLVAAVKEAIEIGVKADLPVHISHIKCLGKQVWKQSDSLITIIEEAQKKGVRVTANQYPYEASATGLKAAVVPRWAESGGKDSLFTRYGDVKLKPHILEEVKANIEQRGGPENLLIVNADHKEFEGKTLQEIAQDMGLDANEAVFEILDKGYARVASFSMAPYDIKNFMKQDWVVTSSDGNTGHPRKYGTFPRKYKEYVKSGVINFADYIKGSTSRTADILGIPQRGTIQEGYYADVIIFDPETFGDKADYQDPFQLSEGLQYSIINGKISVEKGTYNGQLNGRTIKKE</sequence>
<dbReference type="EMBL" id="FOKU01000002">
    <property type="protein sequence ID" value="SFB75993.1"/>
    <property type="molecule type" value="Genomic_DNA"/>
</dbReference>
<dbReference type="GO" id="GO:0005829">
    <property type="term" value="C:cytosol"/>
    <property type="evidence" value="ECO:0007669"/>
    <property type="project" value="TreeGrafter"/>
</dbReference>
<evidence type="ECO:0000313" key="3">
    <source>
        <dbReference type="EMBL" id="SHK33457.1"/>
    </source>
</evidence>
<proteinExistence type="predicted"/>
<dbReference type="GO" id="GO:0016812">
    <property type="term" value="F:hydrolase activity, acting on carbon-nitrogen (but not peptide) bonds, in cyclic amides"/>
    <property type="evidence" value="ECO:0007669"/>
    <property type="project" value="TreeGrafter"/>
</dbReference>
<accession>A0A1M6RM82</accession>
<dbReference type="InterPro" id="IPR013108">
    <property type="entry name" value="Amidohydro_3"/>
</dbReference>
<comment type="caution">
    <text evidence="3">The sequence shown here is derived from an EMBL/GenBank/DDBJ whole genome shotgun (WGS) entry which is preliminary data.</text>
</comment>
<dbReference type="Pfam" id="PF07969">
    <property type="entry name" value="Amidohydro_3"/>
    <property type="match status" value="1"/>
</dbReference>
<evidence type="ECO:0000313" key="2">
    <source>
        <dbReference type="EMBL" id="SFB75993.1"/>
    </source>
</evidence>